<sequence length="340" mass="37104">MGCCCSRPGHGERGQRERDRDREREREREGERGVERAARTSVASQRREGVSLAGWQYARAPAPTTTTGPAAEQQGGQAAPALQGRAVHRWEAGNLSRSCSVRREAEAKKRRRSIAQIALTGCQRQIEGLRAQIEMLRASKAGRRQTARDEASAGETIRQREGRLQQLHQDINKLNKDINMLEFQVPACPPSRPAAASAAAAAAAEVLPTRRRSPTQPTTDKTSSHRSARRPRRGAGAAAAAQQPMDEAAMAQQQQATDEGLLLLLLDGEELPRSDEMRLRHRYESAMRERREAAAAAGGEDVASLPSQCRRTRRDGRTDPESPSQAAGTASRSRVADAAT</sequence>
<protein>
    <submittedName>
        <fullName evidence="2">Uncharacterized protein</fullName>
    </submittedName>
</protein>
<accession>A0A0G4FE06</accession>
<feature type="compositionally biased region" description="Basic and acidic residues" evidence="1">
    <location>
        <begin position="146"/>
        <end position="163"/>
    </location>
</feature>
<dbReference type="EMBL" id="CDMY01000415">
    <property type="protein sequence ID" value="CEM11411.1"/>
    <property type="molecule type" value="Genomic_DNA"/>
</dbReference>
<evidence type="ECO:0000313" key="3">
    <source>
        <dbReference type="Proteomes" id="UP000041254"/>
    </source>
</evidence>
<feature type="region of interest" description="Disordered" evidence="1">
    <location>
        <begin position="189"/>
        <end position="254"/>
    </location>
</feature>
<feature type="compositionally biased region" description="Low complexity" evidence="1">
    <location>
        <begin position="58"/>
        <end position="83"/>
    </location>
</feature>
<feature type="compositionally biased region" description="Basic residues" evidence="1">
    <location>
        <begin position="224"/>
        <end position="233"/>
    </location>
</feature>
<evidence type="ECO:0000256" key="1">
    <source>
        <dbReference type="SAM" id="MobiDB-lite"/>
    </source>
</evidence>
<proteinExistence type="predicted"/>
<gene>
    <name evidence="2" type="ORF">Vbra_9079</name>
</gene>
<organism evidence="2 3">
    <name type="scientific">Vitrella brassicaformis (strain CCMP3155)</name>
    <dbReference type="NCBI Taxonomy" id="1169540"/>
    <lineage>
        <taxon>Eukaryota</taxon>
        <taxon>Sar</taxon>
        <taxon>Alveolata</taxon>
        <taxon>Colpodellida</taxon>
        <taxon>Vitrellaceae</taxon>
        <taxon>Vitrella</taxon>
    </lineage>
</organism>
<dbReference type="InParanoid" id="A0A0G4FE06"/>
<feature type="compositionally biased region" description="Low complexity" evidence="1">
    <location>
        <begin position="234"/>
        <end position="254"/>
    </location>
</feature>
<dbReference type="AlphaFoldDB" id="A0A0G4FE06"/>
<feature type="compositionally biased region" description="Basic and acidic residues" evidence="1">
    <location>
        <begin position="9"/>
        <end position="38"/>
    </location>
</feature>
<feature type="region of interest" description="Disordered" evidence="1">
    <location>
        <begin position="140"/>
        <end position="164"/>
    </location>
</feature>
<feature type="compositionally biased region" description="Polar residues" evidence="1">
    <location>
        <begin position="321"/>
        <end position="332"/>
    </location>
</feature>
<evidence type="ECO:0000313" key="2">
    <source>
        <dbReference type="EMBL" id="CEM11411.1"/>
    </source>
</evidence>
<dbReference type="VEuPathDB" id="CryptoDB:Vbra_9079"/>
<name>A0A0G4FE06_VITBC</name>
<feature type="region of interest" description="Disordered" evidence="1">
    <location>
        <begin position="287"/>
        <end position="340"/>
    </location>
</feature>
<feature type="region of interest" description="Disordered" evidence="1">
    <location>
        <begin position="1"/>
        <end position="83"/>
    </location>
</feature>
<reference evidence="2 3" key="1">
    <citation type="submission" date="2014-11" db="EMBL/GenBank/DDBJ databases">
        <authorList>
            <person name="Zhu J."/>
            <person name="Qi W."/>
            <person name="Song R."/>
        </authorList>
    </citation>
    <scope>NUCLEOTIDE SEQUENCE [LARGE SCALE GENOMIC DNA]</scope>
</reference>
<keyword evidence="3" id="KW-1185">Reference proteome</keyword>
<feature type="compositionally biased region" description="Low complexity" evidence="1">
    <location>
        <begin position="193"/>
        <end position="204"/>
    </location>
</feature>
<dbReference type="Proteomes" id="UP000041254">
    <property type="component" value="Unassembled WGS sequence"/>
</dbReference>